<name>A0A2J0KT31_9BACT</name>
<evidence type="ECO:0000313" key="3">
    <source>
        <dbReference type="EMBL" id="PIU40929.1"/>
    </source>
</evidence>
<protein>
    <recommendedName>
        <fullName evidence="2">Sulfatase N-terminal domain-containing protein</fullName>
    </recommendedName>
</protein>
<dbReference type="CDD" id="cd16148">
    <property type="entry name" value="sulfatase_like"/>
    <property type="match status" value="1"/>
</dbReference>
<feature type="coiled-coil region" evidence="1">
    <location>
        <begin position="8"/>
        <end position="35"/>
    </location>
</feature>
<dbReference type="EMBL" id="PEWV01000075">
    <property type="protein sequence ID" value="PIU40929.1"/>
    <property type="molecule type" value="Genomic_DNA"/>
</dbReference>
<feature type="domain" description="Sulfatase N-terminal" evidence="2">
    <location>
        <begin position="361"/>
        <end position="650"/>
    </location>
</feature>
<keyword evidence="1" id="KW-0175">Coiled coil</keyword>
<comment type="caution">
    <text evidence="3">The sequence shown here is derived from an EMBL/GenBank/DDBJ whole genome shotgun (WGS) entry which is preliminary data.</text>
</comment>
<evidence type="ECO:0000256" key="1">
    <source>
        <dbReference type="SAM" id="Coils"/>
    </source>
</evidence>
<evidence type="ECO:0000313" key="4">
    <source>
        <dbReference type="Proteomes" id="UP000230052"/>
    </source>
</evidence>
<dbReference type="PANTHER" id="PTHR43751:SF3">
    <property type="entry name" value="SULFATASE N-TERMINAL DOMAIN-CONTAINING PROTEIN"/>
    <property type="match status" value="1"/>
</dbReference>
<evidence type="ECO:0000259" key="2">
    <source>
        <dbReference type="Pfam" id="PF00884"/>
    </source>
</evidence>
<dbReference type="Gene3D" id="3.40.720.10">
    <property type="entry name" value="Alkaline Phosphatase, subunit A"/>
    <property type="match status" value="1"/>
</dbReference>
<dbReference type="InterPro" id="IPR052701">
    <property type="entry name" value="GAG_Ulvan_Degrading_Sulfatases"/>
</dbReference>
<sequence length="805" mass="92259">MIFGSFIYDHAQIDMETFQNSADRLLEKSEALSKKAAVFNEKNVLSKLGPNHINGFCYLFGEHIEEASYENLAFAANKDKPSIYIFNIEFDGKDKYKLVPKKDGVRLEGGLLKLKYTKDNYLESVGDVAIPKDDIGEVEIRMKLKDGKRVELGWSKEAGARWDDPVTATQLIGSITIDVIPDGEFHTYKINAKSVLKFLLEPGDLIRKIFLSPSNMPKDAVEIDYVRFISKKGKYGDQLFNETYEKIDKEMRKVIYANTPIRLKFNVEVPKGLVYLRFGMGILEKNDPVTFKVAAKNEDVQQKEIFSTEISDTDKWQGIKLDISEWSGKKVEISFEADSLKGNIAFWSNPILYTPPENRFNVIIVLEDALRADHLSCYGYDRETTPALDKFAKNGILFSNAFSQETKTRPSVPTIMTSLYPTATGVWNFSEALDDKYLTLAEVMRSQGFATGSFIQNDNAGPAGGLHQGFSNLFDESALGTKAEGMYNENLYAWIEANIDRNIFLYIHLCDPHGPYDPLKPFDSWYKEFGPGNTLVDGFKEFDPPWVKMPTLEGRRLLYDGEVRCNDYYLEKFLEKLEEYNLLKNTLIIFMADHGEYLGDYGLWGHIPPGHMQIIHVPIMVVYPKELPKNVVINQPIQLIDIMPTILDFASINKNDMLLEGDSLIPLMHGGKIDFWNDRICFSEEDVNKDKDDKNEWASIIYKNLHIINSGNFWGLSKIARLCGVKIFPDFALGTRAFCYLENKNEKNYLNSFFFDLFFKRGFKHIVRELQKNNMEIWEAVTQGKKQIIKYDPEVQERLRALGYL</sequence>
<gene>
    <name evidence="3" type="ORF">COS99_08490</name>
</gene>
<dbReference type="SUPFAM" id="SSF53649">
    <property type="entry name" value="Alkaline phosphatase-like"/>
    <property type="match status" value="1"/>
</dbReference>
<proteinExistence type="predicted"/>
<dbReference type="InterPro" id="IPR000917">
    <property type="entry name" value="Sulfatase_N"/>
</dbReference>
<reference evidence="3 4" key="1">
    <citation type="submission" date="2017-09" db="EMBL/GenBank/DDBJ databases">
        <title>Depth-based differentiation of microbial function through sediment-hosted aquifers and enrichment of novel symbionts in the deep terrestrial subsurface.</title>
        <authorList>
            <person name="Probst A.J."/>
            <person name="Ladd B."/>
            <person name="Jarett J.K."/>
            <person name="Geller-Mcgrath D.E."/>
            <person name="Sieber C.M."/>
            <person name="Emerson J.B."/>
            <person name="Anantharaman K."/>
            <person name="Thomas B.C."/>
            <person name="Malmstrom R."/>
            <person name="Stieglmeier M."/>
            <person name="Klingl A."/>
            <person name="Woyke T."/>
            <person name="Ryan C.M."/>
            <person name="Banfield J.F."/>
        </authorList>
    </citation>
    <scope>NUCLEOTIDE SEQUENCE [LARGE SCALE GENOMIC DNA]</scope>
    <source>
        <strain evidence="3">CG07_land_8_20_14_0_80_42_15</strain>
    </source>
</reference>
<organism evidence="3 4">
    <name type="scientific">Candidatus Aquitaenariimonas noxiae</name>
    <dbReference type="NCBI Taxonomy" id="1974741"/>
    <lineage>
        <taxon>Bacteria</taxon>
        <taxon>Pseudomonadati</taxon>
        <taxon>Candidatus Omnitrophota</taxon>
        <taxon>Candidatus Aquitaenariimonas</taxon>
    </lineage>
</organism>
<dbReference type="InterPro" id="IPR017850">
    <property type="entry name" value="Alkaline_phosphatase_core_sf"/>
</dbReference>
<dbReference type="AlphaFoldDB" id="A0A2J0KT31"/>
<dbReference type="Pfam" id="PF00884">
    <property type="entry name" value="Sulfatase"/>
    <property type="match status" value="1"/>
</dbReference>
<accession>A0A2J0KT31</accession>
<dbReference type="Proteomes" id="UP000230052">
    <property type="component" value="Unassembled WGS sequence"/>
</dbReference>
<dbReference type="PANTHER" id="PTHR43751">
    <property type="entry name" value="SULFATASE"/>
    <property type="match status" value="1"/>
</dbReference>